<evidence type="ECO:0000313" key="2">
    <source>
        <dbReference type="EMBL" id="MDC0718140.1"/>
    </source>
</evidence>
<proteinExistence type="predicted"/>
<dbReference type="RefSeq" id="WP_272086620.1">
    <property type="nucleotide sequence ID" value="NZ_JAQNDL010000001.1"/>
</dbReference>
<accession>A0ABT5DX68</accession>
<dbReference type="EMBL" id="JAQNDL010000001">
    <property type="protein sequence ID" value="MDC0718140.1"/>
    <property type="molecule type" value="Genomic_DNA"/>
</dbReference>
<keyword evidence="3" id="KW-1185">Reference proteome</keyword>
<feature type="compositionally biased region" description="Low complexity" evidence="1">
    <location>
        <begin position="37"/>
        <end position="80"/>
    </location>
</feature>
<feature type="region of interest" description="Disordered" evidence="1">
    <location>
        <begin position="27"/>
        <end position="80"/>
    </location>
</feature>
<evidence type="ECO:0000313" key="3">
    <source>
        <dbReference type="Proteomes" id="UP001221686"/>
    </source>
</evidence>
<evidence type="ECO:0000256" key="1">
    <source>
        <dbReference type="SAM" id="MobiDB-lite"/>
    </source>
</evidence>
<sequence>MESSAYRSLAFLFSLGSLPVACNPKGGATTDGGTGGTDPTTGTTDGTGSSATDGATTEPTTGPTTTDPGGTTDTGDTTDTGSADEACQAYVAYLLRCEPGLEPMMDAYLAYCSMTRSRTEAVYGPACLALYDAAFVCLGTSECEDPSACEAEWDAADGCLPEAGAICVAFAAKEAECYGTPVPDYAAGACQAYLNYQAYAYGTACGTAYDEWYACLTELPCLEFQMRAGCDAQQDQIALACGGA</sequence>
<name>A0ABT5DX68_9BACT</name>
<comment type="caution">
    <text evidence="2">The sequence shown here is derived from an EMBL/GenBank/DDBJ whole genome shotgun (WGS) entry which is preliminary data.</text>
</comment>
<reference evidence="2 3" key="1">
    <citation type="submission" date="2022-11" db="EMBL/GenBank/DDBJ databases">
        <title>Minimal conservation of predation-associated metabolite biosynthetic gene clusters underscores biosynthetic potential of Myxococcota including descriptions for ten novel species: Archangium lansinium sp. nov., Myxococcus landrumus sp. nov., Nannocystis bai.</title>
        <authorList>
            <person name="Ahearne A."/>
            <person name="Stevens C."/>
            <person name="Dowd S."/>
        </authorList>
    </citation>
    <scope>NUCLEOTIDE SEQUENCE [LARGE SCALE GENOMIC DNA]</scope>
    <source>
        <strain evidence="2 3">BB15-2</strain>
    </source>
</reference>
<gene>
    <name evidence="2" type="ORF">POL25_14630</name>
</gene>
<dbReference type="Proteomes" id="UP001221686">
    <property type="component" value="Unassembled WGS sequence"/>
</dbReference>
<organism evidence="2 3">
    <name type="scientific">Nannocystis bainbridge</name>
    <dbReference type="NCBI Taxonomy" id="2995303"/>
    <lineage>
        <taxon>Bacteria</taxon>
        <taxon>Pseudomonadati</taxon>
        <taxon>Myxococcota</taxon>
        <taxon>Polyangia</taxon>
        <taxon>Nannocystales</taxon>
        <taxon>Nannocystaceae</taxon>
        <taxon>Nannocystis</taxon>
    </lineage>
</organism>
<protein>
    <submittedName>
        <fullName evidence="2">Uncharacterized protein</fullName>
    </submittedName>
</protein>